<keyword evidence="1" id="KW-1133">Transmembrane helix</keyword>
<keyword evidence="1" id="KW-0812">Transmembrane</keyword>
<reference evidence="2 3" key="1">
    <citation type="journal article" date="2011" name="Proc. Natl. Acad. Sci. U.S.A.">
        <title>Evolutionary erosion of yeast sex chromosomes by mating-type switching accidents.</title>
        <authorList>
            <person name="Gordon J.L."/>
            <person name="Armisen D."/>
            <person name="Proux-Wera E."/>
            <person name="Oheigeartaigh S.S."/>
            <person name="Byrne K.P."/>
            <person name="Wolfe K.H."/>
        </authorList>
    </citation>
    <scope>NUCLEOTIDE SEQUENCE [LARGE SCALE GENOMIC DNA]</scope>
    <source>
        <strain evidence="3">ATCC 24235 / CBS 4417 / NBRC 1672 / NRRL Y-8282 / UCD 70-5</strain>
    </source>
</reference>
<feature type="transmembrane region" description="Helical" evidence="1">
    <location>
        <begin position="102"/>
        <end position="121"/>
    </location>
</feature>
<gene>
    <name evidence="2" type="primary">TPHA0O01840</name>
    <name evidence="2" type="ordered locus">TPHA_0O01840</name>
</gene>
<feature type="transmembrane region" description="Helical" evidence="1">
    <location>
        <begin position="141"/>
        <end position="159"/>
    </location>
</feature>
<evidence type="ECO:0000313" key="3">
    <source>
        <dbReference type="Proteomes" id="UP000005666"/>
    </source>
</evidence>
<keyword evidence="3" id="KW-1185">Reference proteome</keyword>
<evidence type="ECO:0000313" key="2">
    <source>
        <dbReference type="EMBL" id="CCE66151.1"/>
    </source>
</evidence>
<proteinExistence type="predicted"/>
<organism evidence="2 3">
    <name type="scientific">Tetrapisispora phaffii (strain ATCC 24235 / CBS 4417 / NBRC 1672 / NRRL Y-8282 / UCD 70-5)</name>
    <name type="common">Yeast</name>
    <name type="synonym">Fabospora phaffii</name>
    <dbReference type="NCBI Taxonomy" id="1071381"/>
    <lineage>
        <taxon>Eukaryota</taxon>
        <taxon>Fungi</taxon>
        <taxon>Dikarya</taxon>
        <taxon>Ascomycota</taxon>
        <taxon>Saccharomycotina</taxon>
        <taxon>Saccharomycetes</taxon>
        <taxon>Saccharomycetales</taxon>
        <taxon>Saccharomycetaceae</taxon>
        <taxon>Tetrapisispora</taxon>
    </lineage>
</organism>
<dbReference type="HOGENOM" id="CLU_1267650_0_0_1"/>
<keyword evidence="1" id="KW-0472">Membrane</keyword>
<sequence length="218" mass="24971">MQRHPHTHNSKSRVGKVPSPCACLSPSVVGRSHTRTRWMFLAEDLIAAERQQVEAESGKKVCCNNKVVGGTVRLLCPVVVWRHKTKCTVRCCSVRSLSMEALLLFVLSCILHTGFSFSVALPKNTILWRYFTVHFISPVPFSSFEVVVIFVFCAFCAWGGKRVSRFWVVVCYDSMSRILTIALIHGNSKNNNIYIYIYIWEWRLTVLFQRIMHITVLV</sequence>
<evidence type="ECO:0000256" key="1">
    <source>
        <dbReference type="SAM" id="Phobius"/>
    </source>
</evidence>
<name>G8C1X3_TETPH</name>
<accession>G8C1X3</accession>
<dbReference type="AlphaFoldDB" id="G8C1X3"/>
<dbReference type="GeneID" id="11530728"/>
<dbReference type="Proteomes" id="UP000005666">
    <property type="component" value="Chromosome 15"/>
</dbReference>
<dbReference type="EMBL" id="HE612870">
    <property type="protein sequence ID" value="CCE66151.1"/>
    <property type="molecule type" value="Genomic_DNA"/>
</dbReference>
<dbReference type="KEGG" id="tpf:TPHA_0O01840"/>
<protein>
    <submittedName>
        <fullName evidence="2">Uncharacterized protein</fullName>
    </submittedName>
</protein>
<dbReference type="RefSeq" id="XP_003688585.1">
    <property type="nucleotide sequence ID" value="XM_003688537.1"/>
</dbReference>